<dbReference type="AlphaFoldDB" id="A0A0R1VM01"/>
<dbReference type="Gene3D" id="2.40.50.100">
    <property type="match status" value="1"/>
</dbReference>
<evidence type="ECO:0000256" key="1">
    <source>
        <dbReference type="ARBA" id="ARBA00022448"/>
    </source>
</evidence>
<reference evidence="8 9" key="1">
    <citation type="journal article" date="2015" name="Genome Announc.">
        <title>Expanding the biotechnology potential of lactobacilli through comparative genomics of 213 strains and associated genera.</title>
        <authorList>
            <person name="Sun Z."/>
            <person name="Harris H.M."/>
            <person name="McCann A."/>
            <person name="Guo C."/>
            <person name="Argimon S."/>
            <person name="Zhang W."/>
            <person name="Yang X."/>
            <person name="Jeffery I.B."/>
            <person name="Cooney J.C."/>
            <person name="Kagawa T.F."/>
            <person name="Liu W."/>
            <person name="Song Y."/>
            <person name="Salvetti E."/>
            <person name="Wrobel A."/>
            <person name="Rasinkangas P."/>
            <person name="Parkhill J."/>
            <person name="Rea M.C."/>
            <person name="O'Sullivan O."/>
            <person name="Ritari J."/>
            <person name="Douillard F.P."/>
            <person name="Paul Ross R."/>
            <person name="Yang R."/>
            <person name="Briner A.E."/>
            <person name="Felis G.E."/>
            <person name="de Vos W.M."/>
            <person name="Barrangou R."/>
            <person name="Klaenhammer T.R."/>
            <person name="Caufield P.W."/>
            <person name="Cui Y."/>
            <person name="Zhang H."/>
            <person name="O'Toole P.W."/>
        </authorList>
    </citation>
    <scope>NUCLEOTIDE SEQUENCE [LARGE SCALE GENOMIC DNA]</scope>
    <source>
        <strain evidence="8 9">DSM 18630</strain>
    </source>
</reference>
<dbReference type="PROSITE" id="PS00211">
    <property type="entry name" value="ABC_TRANSPORTER_1"/>
    <property type="match status" value="1"/>
</dbReference>
<dbReference type="InterPro" id="IPR012340">
    <property type="entry name" value="NA-bd_OB-fold"/>
</dbReference>
<dbReference type="RefSeq" id="WP_057871333.1">
    <property type="nucleotide sequence ID" value="NZ_AZGB01000015.1"/>
</dbReference>
<dbReference type="GO" id="GO:0005524">
    <property type="term" value="F:ATP binding"/>
    <property type="evidence" value="ECO:0007669"/>
    <property type="project" value="UniProtKB-KW"/>
</dbReference>
<keyword evidence="9" id="KW-1185">Reference proteome</keyword>
<dbReference type="GO" id="GO:0055052">
    <property type="term" value="C:ATP-binding cassette (ABC) transporter complex, substrate-binding subunit-containing"/>
    <property type="evidence" value="ECO:0007669"/>
    <property type="project" value="TreeGrafter"/>
</dbReference>
<dbReference type="PROSITE" id="PS50893">
    <property type="entry name" value="ABC_TRANSPORTER_2"/>
    <property type="match status" value="1"/>
</dbReference>
<keyword evidence="4 8" id="KW-0067">ATP-binding</keyword>
<dbReference type="SUPFAM" id="SSF50331">
    <property type="entry name" value="MOP-like"/>
    <property type="match status" value="1"/>
</dbReference>
<dbReference type="PANTHER" id="PTHR43875:SF15">
    <property type="entry name" value="TREHALOSE IMPORT ATP-BINDING PROTEIN SUGC"/>
    <property type="match status" value="1"/>
</dbReference>
<dbReference type="Gene3D" id="3.40.50.300">
    <property type="entry name" value="P-loop containing nucleotide triphosphate hydrolases"/>
    <property type="match status" value="1"/>
</dbReference>
<dbReference type="SUPFAM" id="SSF52540">
    <property type="entry name" value="P-loop containing nucleoside triphosphate hydrolases"/>
    <property type="match status" value="1"/>
</dbReference>
<dbReference type="Gene3D" id="2.40.50.140">
    <property type="entry name" value="Nucleic acid-binding proteins"/>
    <property type="match status" value="1"/>
</dbReference>
<dbReference type="FunFam" id="3.40.50.300:FF:000042">
    <property type="entry name" value="Maltose/maltodextrin ABC transporter, ATP-binding protein"/>
    <property type="match status" value="1"/>
</dbReference>
<accession>A0A0R1VM01</accession>
<dbReference type="STRING" id="1423750.FC89_GL000559"/>
<evidence type="ECO:0000256" key="4">
    <source>
        <dbReference type="ARBA" id="ARBA00022840"/>
    </source>
</evidence>
<dbReference type="SMART" id="SM00382">
    <property type="entry name" value="AAA"/>
    <property type="match status" value="1"/>
</dbReference>
<dbReference type="PATRIC" id="fig|1423750.3.peg.577"/>
<dbReference type="InterPro" id="IPR003439">
    <property type="entry name" value="ABC_transporter-like_ATP-bd"/>
</dbReference>
<protein>
    <submittedName>
        <fullName evidence="8">ABC transporter ATP-binding protein</fullName>
    </submittedName>
</protein>
<evidence type="ECO:0000313" key="8">
    <source>
        <dbReference type="EMBL" id="KRM06415.1"/>
    </source>
</evidence>
<dbReference type="Proteomes" id="UP000051451">
    <property type="component" value="Unassembled WGS sequence"/>
</dbReference>
<dbReference type="InterPro" id="IPR003593">
    <property type="entry name" value="AAA+_ATPase"/>
</dbReference>
<dbReference type="GO" id="GO:0140359">
    <property type="term" value="F:ABC-type transporter activity"/>
    <property type="evidence" value="ECO:0007669"/>
    <property type="project" value="UniProtKB-ARBA"/>
</dbReference>
<evidence type="ECO:0000256" key="2">
    <source>
        <dbReference type="ARBA" id="ARBA00022475"/>
    </source>
</evidence>
<keyword evidence="2" id="KW-1003">Cell membrane</keyword>
<name>A0A0R1VM01_9LACO</name>
<evidence type="ECO:0000256" key="3">
    <source>
        <dbReference type="ARBA" id="ARBA00022741"/>
    </source>
</evidence>
<sequence length="368" mass="40851">MSIELQKIAKSYADNLVLQDISVQIQTGEFFAIVGPSGCGKSTLLRMIAGLIPISAGILKIDNQVVNQLPPQQRKLTMVFQNYALFPFLNVHDNVGFGLKARKLAPVKVEKRVKEALELVNLSEFAARKPRELSGGQRQRVALARAIASDAKICLMDEPLSNLDAQLRGKMRSEIRELQQRLGLTLIYVTHDQIEAMTMADRIMVLNDQQIQQVGTPTEIYQRPQNAFVAGFFGTPRINLLPVQHAVAKQLVVDESLTVNLNQPLPAGKYYLGIRPNDLRADFASEKTNAALRNLEYLGTQSVIHAELDNGQLVRVTVDGKLTAGINQRLLVTAEQNFIVFNEQQQAVLFAERGKQIGTTSNQQLQEA</sequence>
<dbReference type="PANTHER" id="PTHR43875">
    <property type="entry name" value="MALTODEXTRIN IMPORT ATP-BINDING PROTEIN MSMX"/>
    <property type="match status" value="1"/>
</dbReference>
<proteinExistence type="predicted"/>
<dbReference type="InterPro" id="IPR013611">
    <property type="entry name" value="Transp-assoc_OB_typ2"/>
</dbReference>
<evidence type="ECO:0000259" key="7">
    <source>
        <dbReference type="PROSITE" id="PS50893"/>
    </source>
</evidence>
<evidence type="ECO:0000256" key="5">
    <source>
        <dbReference type="ARBA" id="ARBA00022967"/>
    </source>
</evidence>
<keyword evidence="6" id="KW-0472">Membrane</keyword>
<dbReference type="InterPro" id="IPR008995">
    <property type="entry name" value="Mo/tungstate-bd_C_term_dom"/>
</dbReference>
<dbReference type="Pfam" id="PF08402">
    <property type="entry name" value="TOBE_2"/>
    <property type="match status" value="1"/>
</dbReference>
<dbReference type="InterPro" id="IPR047641">
    <property type="entry name" value="ABC_transpr_MalK/UgpC-like"/>
</dbReference>
<dbReference type="Pfam" id="PF00005">
    <property type="entry name" value="ABC_tran"/>
    <property type="match status" value="1"/>
</dbReference>
<organism evidence="8 9">
    <name type="scientific">Liquorilactobacillus ghanensis DSM 18630</name>
    <dbReference type="NCBI Taxonomy" id="1423750"/>
    <lineage>
        <taxon>Bacteria</taxon>
        <taxon>Bacillati</taxon>
        <taxon>Bacillota</taxon>
        <taxon>Bacilli</taxon>
        <taxon>Lactobacillales</taxon>
        <taxon>Lactobacillaceae</taxon>
        <taxon>Liquorilactobacillus</taxon>
    </lineage>
</organism>
<dbReference type="InterPro" id="IPR027417">
    <property type="entry name" value="P-loop_NTPase"/>
</dbReference>
<comment type="caution">
    <text evidence="8">The sequence shown here is derived from an EMBL/GenBank/DDBJ whole genome shotgun (WGS) entry which is preliminary data.</text>
</comment>
<dbReference type="OrthoDB" id="9790614at2"/>
<dbReference type="GeneID" id="98318594"/>
<keyword evidence="3" id="KW-0547">Nucleotide-binding</keyword>
<dbReference type="GO" id="GO:0016887">
    <property type="term" value="F:ATP hydrolysis activity"/>
    <property type="evidence" value="ECO:0007669"/>
    <property type="project" value="InterPro"/>
</dbReference>
<keyword evidence="1" id="KW-0813">Transport</keyword>
<feature type="domain" description="ABC transporter" evidence="7">
    <location>
        <begin position="3"/>
        <end position="233"/>
    </location>
</feature>
<evidence type="ECO:0000256" key="6">
    <source>
        <dbReference type="ARBA" id="ARBA00023136"/>
    </source>
</evidence>
<keyword evidence="5" id="KW-1278">Translocase</keyword>
<dbReference type="EMBL" id="AZGB01000015">
    <property type="protein sequence ID" value="KRM06415.1"/>
    <property type="molecule type" value="Genomic_DNA"/>
</dbReference>
<gene>
    <name evidence="8" type="ORF">FC89_GL000559</name>
</gene>
<evidence type="ECO:0000313" key="9">
    <source>
        <dbReference type="Proteomes" id="UP000051451"/>
    </source>
</evidence>
<dbReference type="InterPro" id="IPR017871">
    <property type="entry name" value="ABC_transporter-like_CS"/>
</dbReference>